<dbReference type="SUPFAM" id="SSF52540">
    <property type="entry name" value="P-loop containing nucleoside triphosphate hydrolases"/>
    <property type="match status" value="1"/>
</dbReference>
<dbReference type="PRINTS" id="PR01546">
    <property type="entry name" value="YEAST73DUF"/>
</dbReference>
<dbReference type="PANTHER" id="PTHR13027:SF7">
    <property type="entry name" value="VACUOLAR FUSION PROTEIN MON1 HOMOLOG"/>
    <property type="match status" value="1"/>
</dbReference>
<dbReference type="InterPro" id="IPR043972">
    <property type="entry name" value="FUZ/MON1/HPS1_longin_1"/>
</dbReference>
<evidence type="ECO:0000313" key="5">
    <source>
        <dbReference type="Proteomes" id="UP001627154"/>
    </source>
</evidence>
<reference evidence="4 5" key="1">
    <citation type="journal article" date="2024" name="bioRxiv">
        <title>A reference genome for Trichogramma kaykai: A tiny desert-dwelling parasitoid wasp with competing sex-ratio distorters.</title>
        <authorList>
            <person name="Culotta J."/>
            <person name="Lindsey A.R."/>
        </authorList>
    </citation>
    <scope>NUCLEOTIDE SEQUENCE [LARGE SCALE GENOMIC DNA]</scope>
    <source>
        <strain evidence="4 5">KSX58</strain>
    </source>
</reference>
<dbReference type="Gene3D" id="3.40.50.300">
    <property type="entry name" value="P-loop containing nucleotide triphosphate hydrolases"/>
    <property type="match status" value="1"/>
</dbReference>
<evidence type="ECO:0000256" key="1">
    <source>
        <dbReference type="RuleBase" id="RU367048"/>
    </source>
</evidence>
<dbReference type="InterPro" id="IPR004353">
    <property type="entry name" value="Mon1"/>
</dbReference>
<organism evidence="4 5">
    <name type="scientific">Trichogramma kaykai</name>
    <dbReference type="NCBI Taxonomy" id="54128"/>
    <lineage>
        <taxon>Eukaryota</taxon>
        <taxon>Metazoa</taxon>
        <taxon>Ecdysozoa</taxon>
        <taxon>Arthropoda</taxon>
        <taxon>Hexapoda</taxon>
        <taxon>Insecta</taxon>
        <taxon>Pterygota</taxon>
        <taxon>Neoptera</taxon>
        <taxon>Endopterygota</taxon>
        <taxon>Hymenoptera</taxon>
        <taxon>Apocrita</taxon>
        <taxon>Proctotrupomorpha</taxon>
        <taxon>Chalcidoidea</taxon>
        <taxon>Trichogrammatidae</taxon>
        <taxon>Trichogramma</taxon>
    </lineage>
</organism>
<dbReference type="EMBL" id="JBJJXI010000186">
    <property type="protein sequence ID" value="KAL3383632.1"/>
    <property type="molecule type" value="Genomic_DNA"/>
</dbReference>
<keyword evidence="5" id="KW-1185">Reference proteome</keyword>
<gene>
    <name evidence="4" type="ORF">TKK_020482</name>
</gene>
<comment type="similarity">
    <text evidence="1">Belongs to the MON1/SAND family.</text>
</comment>
<feature type="domain" description="Helicase C-terminal" evidence="2">
    <location>
        <begin position="147"/>
        <end position="217"/>
    </location>
</feature>
<dbReference type="InterPro" id="IPR027417">
    <property type="entry name" value="P-loop_NTPase"/>
</dbReference>
<evidence type="ECO:0000259" key="3">
    <source>
        <dbReference type="Pfam" id="PF19036"/>
    </source>
</evidence>
<dbReference type="Proteomes" id="UP001627154">
    <property type="component" value="Unassembled WGS sequence"/>
</dbReference>
<feature type="domain" description="FUZ/MON1/HPS1 first Longin" evidence="3">
    <location>
        <begin position="28"/>
        <end position="90"/>
    </location>
</feature>
<proteinExistence type="inferred from homology"/>
<dbReference type="Pfam" id="PF00271">
    <property type="entry name" value="Helicase_C"/>
    <property type="match status" value="1"/>
</dbReference>
<comment type="function">
    <text evidence="1">Plays an important role in membrane trafficking through the secretory apparatus.</text>
</comment>
<sequence>MVNWAIKKTSVSKLRIEVTVLTTQWMCPDEQVTVMGVMQALVSFVQAGNDMIRSIHAGDTNFVFIVKGPLTLVAVSKTKESVSLLVLQLTSESFKAAESWTPICLPRFDSNGFMHAHVSYVAEDCQACLLLLIVDRDVFFTLSEAKQVKFVCEAFQQIKPGLTLDLLALFGTLHQETRLKIYTDFDRKQHAVVFVTDTASRALDFSNVTWIVQMDSEHG</sequence>
<dbReference type="GO" id="GO:0006623">
    <property type="term" value="P:protein targeting to vacuole"/>
    <property type="evidence" value="ECO:0007669"/>
    <property type="project" value="UniProtKB-UniRule"/>
</dbReference>
<dbReference type="AlphaFoldDB" id="A0ABD2VSC8"/>
<evidence type="ECO:0000313" key="4">
    <source>
        <dbReference type="EMBL" id="KAL3383632.1"/>
    </source>
</evidence>
<evidence type="ECO:0000259" key="2">
    <source>
        <dbReference type="Pfam" id="PF00271"/>
    </source>
</evidence>
<dbReference type="InterPro" id="IPR001650">
    <property type="entry name" value="Helicase_C-like"/>
</dbReference>
<accession>A0ABD2VSC8</accession>
<name>A0ABD2VSC8_9HYME</name>
<dbReference type="PANTHER" id="PTHR13027">
    <property type="entry name" value="SAND PROTEIN-RELATED"/>
    <property type="match status" value="1"/>
</dbReference>
<dbReference type="Pfam" id="PF19036">
    <property type="entry name" value="Fuz_longin_1"/>
    <property type="match status" value="1"/>
</dbReference>
<protein>
    <recommendedName>
        <fullName evidence="1">Vacuolar fusion protein MON1 homolog</fullName>
    </recommendedName>
</protein>
<comment type="caution">
    <text evidence="4">The sequence shown here is derived from an EMBL/GenBank/DDBJ whole genome shotgun (WGS) entry which is preliminary data.</text>
</comment>